<dbReference type="Proteomes" id="UP001431783">
    <property type="component" value="Unassembled WGS sequence"/>
</dbReference>
<comment type="caution">
    <text evidence="1">The sequence shown here is derived from an EMBL/GenBank/DDBJ whole genome shotgun (WGS) entry which is preliminary data.</text>
</comment>
<sequence>MWNIFFDRLKVIFDDCFPRRFVYSRMRKPFMETPEVKDIKLLSDHYYIPSRFGPELIGDYKRVKYRYDLAIHNAKQSFHGSIISKSQIKAVWNVVKVQPSTGPNQNINFPITVTWQT</sequence>
<dbReference type="AlphaFoldDB" id="A0AAW1VEJ6"/>
<evidence type="ECO:0000313" key="2">
    <source>
        <dbReference type="Proteomes" id="UP001431783"/>
    </source>
</evidence>
<protein>
    <submittedName>
        <fullName evidence="1">Uncharacterized protein</fullName>
    </submittedName>
</protein>
<gene>
    <name evidence="1" type="ORF">WA026_016541</name>
</gene>
<evidence type="ECO:0000313" key="1">
    <source>
        <dbReference type="EMBL" id="KAK9891744.1"/>
    </source>
</evidence>
<reference evidence="1 2" key="1">
    <citation type="submission" date="2023-03" db="EMBL/GenBank/DDBJ databases">
        <title>Genome insight into feeding habits of ladybird beetles.</title>
        <authorList>
            <person name="Li H.-S."/>
            <person name="Huang Y.-H."/>
            <person name="Pang H."/>
        </authorList>
    </citation>
    <scope>NUCLEOTIDE SEQUENCE [LARGE SCALE GENOMIC DNA]</scope>
    <source>
        <strain evidence="1">SYSU_2023b</strain>
        <tissue evidence="1">Whole body</tissue>
    </source>
</reference>
<proteinExistence type="predicted"/>
<keyword evidence="2" id="KW-1185">Reference proteome</keyword>
<accession>A0AAW1VEJ6</accession>
<name>A0AAW1VEJ6_9CUCU</name>
<dbReference type="EMBL" id="JARQZJ010000130">
    <property type="protein sequence ID" value="KAK9891744.1"/>
    <property type="molecule type" value="Genomic_DNA"/>
</dbReference>
<organism evidence="1 2">
    <name type="scientific">Henosepilachna vigintioctopunctata</name>
    <dbReference type="NCBI Taxonomy" id="420089"/>
    <lineage>
        <taxon>Eukaryota</taxon>
        <taxon>Metazoa</taxon>
        <taxon>Ecdysozoa</taxon>
        <taxon>Arthropoda</taxon>
        <taxon>Hexapoda</taxon>
        <taxon>Insecta</taxon>
        <taxon>Pterygota</taxon>
        <taxon>Neoptera</taxon>
        <taxon>Endopterygota</taxon>
        <taxon>Coleoptera</taxon>
        <taxon>Polyphaga</taxon>
        <taxon>Cucujiformia</taxon>
        <taxon>Coccinelloidea</taxon>
        <taxon>Coccinellidae</taxon>
        <taxon>Epilachninae</taxon>
        <taxon>Epilachnini</taxon>
        <taxon>Henosepilachna</taxon>
    </lineage>
</organism>